<organism evidence="5 6">
    <name type="scientific">Eimeria necatrix</name>
    <dbReference type="NCBI Taxonomy" id="51315"/>
    <lineage>
        <taxon>Eukaryota</taxon>
        <taxon>Sar</taxon>
        <taxon>Alveolata</taxon>
        <taxon>Apicomplexa</taxon>
        <taxon>Conoidasida</taxon>
        <taxon>Coccidia</taxon>
        <taxon>Eucoccidiorida</taxon>
        <taxon>Eimeriorina</taxon>
        <taxon>Eimeriidae</taxon>
        <taxon>Eimeria</taxon>
    </lineage>
</organism>
<dbReference type="InterPro" id="IPR038718">
    <property type="entry name" value="SNF2-like_sf"/>
</dbReference>
<dbReference type="SMART" id="SM00490">
    <property type="entry name" value="HELICc"/>
    <property type="match status" value="1"/>
</dbReference>
<dbReference type="Pfam" id="PF00176">
    <property type="entry name" value="SNF2-rel_dom"/>
    <property type="match status" value="2"/>
</dbReference>
<gene>
    <name evidence="5" type="ORF">ENH_00017870</name>
</gene>
<dbReference type="InterPro" id="IPR000330">
    <property type="entry name" value="SNF2_N"/>
</dbReference>
<dbReference type="SUPFAM" id="SSF52540">
    <property type="entry name" value="P-loop containing nucleoside triphosphate hydrolases"/>
    <property type="match status" value="2"/>
</dbReference>
<dbReference type="PROSITE" id="PS51192">
    <property type="entry name" value="HELICASE_ATP_BIND_1"/>
    <property type="match status" value="1"/>
</dbReference>
<dbReference type="InterPro" id="IPR014001">
    <property type="entry name" value="Helicase_ATP-bd"/>
</dbReference>
<feature type="domain" description="Helicase C-terminal" evidence="4">
    <location>
        <begin position="845"/>
        <end position="1008"/>
    </location>
</feature>
<dbReference type="GO" id="GO:0004386">
    <property type="term" value="F:helicase activity"/>
    <property type="evidence" value="ECO:0007669"/>
    <property type="project" value="UniProtKB-KW"/>
</dbReference>
<keyword evidence="5" id="KW-0547">Nucleotide-binding</keyword>
<feature type="compositionally biased region" description="Polar residues" evidence="2">
    <location>
        <begin position="731"/>
        <end position="741"/>
    </location>
</feature>
<keyword evidence="5" id="KW-0067">ATP-binding</keyword>
<feature type="region of interest" description="Disordered" evidence="2">
    <location>
        <begin position="1"/>
        <end position="254"/>
    </location>
</feature>
<dbReference type="Gene3D" id="3.40.50.300">
    <property type="entry name" value="P-loop containing nucleotide triphosphate hydrolases"/>
    <property type="match status" value="2"/>
</dbReference>
<dbReference type="InterPro" id="IPR049730">
    <property type="entry name" value="SNF2/RAD54-like_C"/>
</dbReference>
<dbReference type="GO" id="GO:0016787">
    <property type="term" value="F:hydrolase activity"/>
    <property type="evidence" value="ECO:0007669"/>
    <property type="project" value="UniProtKB-KW"/>
</dbReference>
<feature type="compositionally biased region" description="Low complexity" evidence="2">
    <location>
        <begin position="206"/>
        <end position="218"/>
    </location>
</feature>
<feature type="compositionally biased region" description="Low complexity" evidence="2">
    <location>
        <begin position="715"/>
        <end position="727"/>
    </location>
</feature>
<keyword evidence="6" id="KW-1185">Reference proteome</keyword>
<evidence type="ECO:0000259" key="4">
    <source>
        <dbReference type="PROSITE" id="PS51194"/>
    </source>
</evidence>
<proteinExistence type="predicted"/>
<dbReference type="CDD" id="cd18793">
    <property type="entry name" value="SF2_C_SNF"/>
    <property type="match status" value="1"/>
</dbReference>
<dbReference type="Proteomes" id="UP000030754">
    <property type="component" value="Unassembled WGS sequence"/>
</dbReference>
<dbReference type="InterPro" id="IPR001650">
    <property type="entry name" value="Helicase_C-like"/>
</dbReference>
<reference evidence="5" key="1">
    <citation type="submission" date="2013-10" db="EMBL/GenBank/DDBJ databases">
        <title>Genomic analysis of the causative agents of coccidiosis in chickens.</title>
        <authorList>
            <person name="Reid A.J."/>
            <person name="Blake D."/>
            <person name="Billington K."/>
            <person name="Browne H."/>
            <person name="Dunn M."/>
            <person name="Hung S."/>
            <person name="Kawahara F."/>
            <person name="Miranda-Saavedra D."/>
            <person name="Mourier T."/>
            <person name="Nagra H."/>
            <person name="Otto T.D."/>
            <person name="Rawlings N."/>
            <person name="Sanchez A."/>
            <person name="Sanders M."/>
            <person name="Subramaniam C."/>
            <person name="Tay Y."/>
            <person name="Dear P."/>
            <person name="Doerig C."/>
            <person name="Gruber A."/>
            <person name="Parkinson J."/>
            <person name="Shirley M."/>
            <person name="Wan K.L."/>
            <person name="Berriman M."/>
            <person name="Tomley F."/>
            <person name="Pain A."/>
        </authorList>
    </citation>
    <scope>NUCLEOTIDE SEQUENCE [LARGE SCALE GENOMIC DNA]</scope>
    <source>
        <strain evidence="5">Houghton</strain>
    </source>
</reference>
<dbReference type="InterPro" id="IPR027417">
    <property type="entry name" value="P-loop_NTPase"/>
</dbReference>
<evidence type="ECO:0000256" key="2">
    <source>
        <dbReference type="SAM" id="MobiDB-lite"/>
    </source>
</evidence>
<feature type="compositionally biased region" description="Acidic residues" evidence="2">
    <location>
        <begin position="245"/>
        <end position="254"/>
    </location>
</feature>
<accession>U6MT63</accession>
<dbReference type="CDD" id="cd17919">
    <property type="entry name" value="DEXHc_Snf"/>
    <property type="match status" value="1"/>
</dbReference>
<dbReference type="Pfam" id="PF00271">
    <property type="entry name" value="Helicase_C"/>
    <property type="match status" value="1"/>
</dbReference>
<feature type="region of interest" description="Disordered" evidence="2">
    <location>
        <begin position="534"/>
        <end position="615"/>
    </location>
</feature>
<evidence type="ECO:0000259" key="3">
    <source>
        <dbReference type="PROSITE" id="PS51192"/>
    </source>
</evidence>
<dbReference type="VEuPathDB" id="ToxoDB:ENH_00017870"/>
<dbReference type="Gene3D" id="3.40.50.10810">
    <property type="entry name" value="Tandem AAA-ATPase domain"/>
    <property type="match status" value="2"/>
</dbReference>
<evidence type="ECO:0000313" key="6">
    <source>
        <dbReference type="Proteomes" id="UP000030754"/>
    </source>
</evidence>
<feature type="compositionally biased region" description="Basic and acidic residues" evidence="2">
    <location>
        <begin position="30"/>
        <end position="40"/>
    </location>
</feature>
<dbReference type="RefSeq" id="XP_013434746.1">
    <property type="nucleotide sequence ID" value="XM_013579292.1"/>
</dbReference>
<evidence type="ECO:0000313" key="5">
    <source>
        <dbReference type="EMBL" id="CDJ66278.1"/>
    </source>
</evidence>
<feature type="compositionally biased region" description="Low complexity" evidence="2">
    <location>
        <begin position="136"/>
        <end position="175"/>
    </location>
</feature>
<evidence type="ECO:0000256" key="1">
    <source>
        <dbReference type="ARBA" id="ARBA00022801"/>
    </source>
</evidence>
<dbReference type="EMBL" id="HG723519">
    <property type="protein sequence ID" value="CDJ66278.1"/>
    <property type="molecule type" value="Genomic_DNA"/>
</dbReference>
<protein>
    <submittedName>
        <fullName evidence="5">SNF2 family helicase, putative</fullName>
    </submittedName>
</protein>
<dbReference type="GeneID" id="25471961"/>
<sequence length="1139" mass="124040">MPVECIDWQRFAYGQTSDNSSSLSKPPHSRSPEDAQREGEAAATESATPAAVRDAKEAAASSAPAAKDSAPSDPAPSSAAEAPRADGRPAAAAAAAAADDAAEPATPPPRGTSLHDRGGGRSGWLSFGSSSGGKQSGASRSRPSHGSSGSKSSSSKSSSKSGSSASKRSSSSAASAQEPGETLSKKRKLLKGGVAACGATSSDGESSAAAQQPSAAAAGEGRLSKGGRSACRSTKNSSSSTSEGEPSDSDEESLDALQLCLQESEAMTDLLVEELGGPTEEGKTQVRQQIGEGRCHCRTSLGIPKALQQHCEEVWERLKDYQKCGVHWLVSMHKANRNGILADEMGLGKTAQTCVFFNYAYSSGLLSTPTLIAAPASLVDNWVRELETWAPHLAGRVVKYAGKQSERRNIALECIDSLQGSTPFRMLVASVNSLSNKWDVQYLRQLRPFAYLVVDEAHALKNKDSQVYKNINKMARCERRILLTGSPIQNRTGELRNLLLFLMPAVFDSESLDLALTAFERQAQRQRACEAKAKLKANKAQQAGDKQKGRQEQLQPEQQQKAEPPPAAAEAEGNSGSNSSNCSSSAGSGQEQQKQPRETTDTPEEENNDNANDKSFLSRAFATLASRGAKRSEVGRLPADVTCLQRVLSPFILRRLKSEVMQELPRKTNIVLRCELEGSQKTLYLREVRQHESDLALSLRRLTQSFALDGDADQSTSSARSGTGTAAQKGDTGSSGQQANEGDSKEPEAGGKRFVSSLLFRLRRICNHSLLMQGRYTSEQKDRMARHYAYHVDGFKGNPIEKIRAEFDKWSDYEIHQGVRLLAEQGDMKLADLALPAEAFLESTKLRKAFELLKEVQNKGEKALVFSQFTTFLDVVEEALQLHMPTLRFCRLDGSTVVEERQRLVDGFNQTEECTAFLLSTKAGGQGLNLTAARTVILLDQDWNPQNDRQAEDRVHRLGQTHEVTVYRLCCRGTVEESILKCCQRKLDLDSAFGGNSEVLQAAILRLNSCASSTPQALLEFREWRKAVNSQRAPLLLLCSWTRQSSNSEDDEDFEDFHLLCDEFIDNGRAVKGGSQLAAELDSWLLAQPHGEDASWRGSPKLQRRWSDPSSEAQLKTNLAVAVSGSHRTERSQLYWMKR</sequence>
<keyword evidence="5" id="KW-0347">Helicase</keyword>
<feature type="compositionally biased region" description="Low complexity" evidence="2">
    <location>
        <begin position="41"/>
        <end position="99"/>
    </location>
</feature>
<name>U6MT63_9EIME</name>
<dbReference type="SMART" id="SM00487">
    <property type="entry name" value="DEXDc"/>
    <property type="match status" value="1"/>
</dbReference>
<dbReference type="OrthoDB" id="448448at2759"/>
<feature type="compositionally biased region" description="Low complexity" evidence="2">
    <location>
        <begin position="552"/>
        <end position="591"/>
    </location>
</feature>
<feature type="region of interest" description="Disordered" evidence="2">
    <location>
        <begin position="710"/>
        <end position="750"/>
    </location>
</feature>
<keyword evidence="1" id="KW-0378">Hydrolase</keyword>
<dbReference type="GO" id="GO:0005524">
    <property type="term" value="F:ATP binding"/>
    <property type="evidence" value="ECO:0007669"/>
    <property type="project" value="InterPro"/>
</dbReference>
<feature type="domain" description="Helicase ATP-binding" evidence="3">
    <location>
        <begin position="330"/>
        <end position="505"/>
    </location>
</feature>
<dbReference type="PROSITE" id="PS51194">
    <property type="entry name" value="HELICASE_CTER"/>
    <property type="match status" value="1"/>
</dbReference>
<dbReference type="PANTHER" id="PTHR10799">
    <property type="entry name" value="SNF2/RAD54 HELICASE FAMILY"/>
    <property type="match status" value="1"/>
</dbReference>
<dbReference type="AlphaFoldDB" id="U6MT63"/>
<feature type="compositionally biased region" description="Low complexity" evidence="2">
    <location>
        <begin position="17"/>
        <end position="26"/>
    </location>
</feature>
<reference evidence="5" key="2">
    <citation type="submission" date="2013-10" db="EMBL/GenBank/DDBJ databases">
        <authorList>
            <person name="Aslett M."/>
        </authorList>
    </citation>
    <scope>NUCLEOTIDE SEQUENCE [LARGE SCALE GENOMIC DNA]</scope>
    <source>
        <strain evidence="5">Houghton</strain>
    </source>
</reference>